<dbReference type="AlphaFoldDB" id="A0A939G2I8"/>
<evidence type="ECO:0000256" key="1">
    <source>
        <dbReference type="SAM" id="MobiDB-lite"/>
    </source>
</evidence>
<evidence type="ECO:0000313" key="4">
    <source>
        <dbReference type="EMBL" id="MBO0929983.1"/>
    </source>
</evidence>
<feature type="chain" id="PRO_5037922434" description="DUF6973 domain-containing protein" evidence="2">
    <location>
        <begin position="23"/>
        <end position="330"/>
    </location>
</feature>
<proteinExistence type="predicted"/>
<gene>
    <name evidence="4" type="ORF">J2I48_03210</name>
</gene>
<organism evidence="4 5">
    <name type="scientific">Fibrella aquatilis</name>
    <dbReference type="NCBI Taxonomy" id="2817059"/>
    <lineage>
        <taxon>Bacteria</taxon>
        <taxon>Pseudomonadati</taxon>
        <taxon>Bacteroidota</taxon>
        <taxon>Cytophagia</taxon>
        <taxon>Cytophagales</taxon>
        <taxon>Spirosomataceae</taxon>
        <taxon>Fibrella</taxon>
    </lineage>
</organism>
<evidence type="ECO:0000259" key="3">
    <source>
        <dbReference type="Pfam" id="PF22322"/>
    </source>
</evidence>
<name>A0A939G2I8_9BACT</name>
<sequence length="330" mass="37114">MKSFYFTFLAMLLVMAVRPMQAQTFSPELLTPTIRYQKANEPFIGVGVGIPIRKLFGTKKTMMLPKPSKFVTNESVRSIPVTPSSTITSNKNSKGTNVPVNSRDENTRDRRLNDKVPVLDDDNPSKGVATNQCYDVWLTTFYSDGTSDERLMYTFCVSDQPPTKDRNGPSGPGRGDTDSKSKMERLLEEIETNDCERRYARLHPWIIPLMYLNRAQNDSWCRQKYPEAATQGESSPNSMRHALFQAQNFCTIGESATRDMSQRHEVCDNVVQGPSQAASDMDTFNNEAGIGIGRELQSLGLCDNFVAMATFIEEAYFNGRLRRIDGQPTP</sequence>
<dbReference type="RefSeq" id="WP_207333950.1">
    <property type="nucleotide sequence ID" value="NZ_JAFMYU010000002.1"/>
</dbReference>
<accession>A0A939G2I8</accession>
<dbReference type="Proteomes" id="UP000664795">
    <property type="component" value="Unassembled WGS sequence"/>
</dbReference>
<protein>
    <recommendedName>
        <fullName evidence="3">DUF6973 domain-containing protein</fullName>
    </recommendedName>
</protein>
<feature type="domain" description="DUF6973" evidence="3">
    <location>
        <begin position="203"/>
        <end position="298"/>
    </location>
</feature>
<feature type="compositionally biased region" description="Polar residues" evidence="1">
    <location>
        <begin position="90"/>
        <end position="100"/>
    </location>
</feature>
<dbReference type="Pfam" id="PF22322">
    <property type="entry name" value="DUF6973"/>
    <property type="match status" value="1"/>
</dbReference>
<dbReference type="EMBL" id="JAFMYU010000002">
    <property type="protein sequence ID" value="MBO0929983.1"/>
    <property type="molecule type" value="Genomic_DNA"/>
</dbReference>
<feature type="compositionally biased region" description="Low complexity" evidence="1">
    <location>
        <begin position="78"/>
        <end position="89"/>
    </location>
</feature>
<keyword evidence="5" id="KW-1185">Reference proteome</keyword>
<feature type="signal peptide" evidence="2">
    <location>
        <begin position="1"/>
        <end position="22"/>
    </location>
</feature>
<evidence type="ECO:0000256" key="2">
    <source>
        <dbReference type="SAM" id="SignalP"/>
    </source>
</evidence>
<feature type="region of interest" description="Disordered" evidence="1">
    <location>
        <begin position="158"/>
        <end position="182"/>
    </location>
</feature>
<feature type="region of interest" description="Disordered" evidence="1">
    <location>
        <begin position="75"/>
        <end position="125"/>
    </location>
</feature>
<keyword evidence="2" id="KW-0732">Signal</keyword>
<feature type="compositionally biased region" description="Basic and acidic residues" evidence="1">
    <location>
        <begin position="102"/>
        <end position="118"/>
    </location>
</feature>
<reference evidence="4 5" key="1">
    <citation type="submission" date="2021-03" db="EMBL/GenBank/DDBJ databases">
        <title>Fibrella sp. HMF5036 genome sequencing and assembly.</title>
        <authorList>
            <person name="Kang H."/>
            <person name="Kim H."/>
            <person name="Bae S."/>
            <person name="Joh K."/>
        </authorList>
    </citation>
    <scope>NUCLEOTIDE SEQUENCE [LARGE SCALE GENOMIC DNA]</scope>
    <source>
        <strain evidence="4 5">HMF5036</strain>
    </source>
</reference>
<evidence type="ECO:0000313" key="5">
    <source>
        <dbReference type="Proteomes" id="UP000664795"/>
    </source>
</evidence>
<dbReference type="InterPro" id="IPR054246">
    <property type="entry name" value="DUF6973"/>
</dbReference>
<comment type="caution">
    <text evidence="4">The sequence shown here is derived from an EMBL/GenBank/DDBJ whole genome shotgun (WGS) entry which is preliminary data.</text>
</comment>